<dbReference type="PROSITE" id="PS00662">
    <property type="entry name" value="T2SP_E"/>
    <property type="match status" value="1"/>
</dbReference>
<dbReference type="AlphaFoldDB" id="A0A560EK81"/>
<dbReference type="Pfam" id="PF00437">
    <property type="entry name" value="T2SSE"/>
    <property type="match status" value="1"/>
</dbReference>
<evidence type="ECO:0000256" key="1">
    <source>
        <dbReference type="ARBA" id="ARBA00006611"/>
    </source>
</evidence>
<dbReference type="GO" id="GO:0005524">
    <property type="term" value="F:ATP binding"/>
    <property type="evidence" value="ECO:0007669"/>
    <property type="project" value="UniProtKB-KW"/>
</dbReference>
<comment type="similarity">
    <text evidence="1">Belongs to the GSP E family.</text>
</comment>
<name>A0A560EK81_9PROT</name>
<protein>
    <submittedName>
        <fullName evidence="5">Type II secretion system protein E (GspE)</fullName>
    </submittedName>
</protein>
<dbReference type="InterPro" id="IPR027417">
    <property type="entry name" value="P-loop_NTPase"/>
</dbReference>
<keyword evidence="2" id="KW-0547">Nucleotide-binding</keyword>
<feature type="domain" description="Bacterial type II secretion system protein E" evidence="4">
    <location>
        <begin position="397"/>
        <end position="411"/>
    </location>
</feature>
<dbReference type="Gene3D" id="3.30.450.90">
    <property type="match status" value="1"/>
</dbReference>
<evidence type="ECO:0000256" key="3">
    <source>
        <dbReference type="ARBA" id="ARBA00022840"/>
    </source>
</evidence>
<dbReference type="SUPFAM" id="SSF160246">
    <property type="entry name" value="EspE N-terminal domain-like"/>
    <property type="match status" value="1"/>
</dbReference>
<evidence type="ECO:0000259" key="4">
    <source>
        <dbReference type="PROSITE" id="PS00662"/>
    </source>
</evidence>
<dbReference type="GO" id="GO:0016887">
    <property type="term" value="F:ATP hydrolysis activity"/>
    <property type="evidence" value="ECO:0007669"/>
    <property type="project" value="TreeGrafter"/>
</dbReference>
<dbReference type="SUPFAM" id="SSF52540">
    <property type="entry name" value="P-loop containing nucleoside triphosphate hydrolases"/>
    <property type="match status" value="1"/>
</dbReference>
<dbReference type="InterPro" id="IPR001482">
    <property type="entry name" value="T2SS/T4SS_dom"/>
</dbReference>
<dbReference type="OrthoDB" id="9804785at2"/>
<dbReference type="InterPro" id="IPR007831">
    <property type="entry name" value="T2SS_GspE_N"/>
</dbReference>
<dbReference type="Proteomes" id="UP000319859">
    <property type="component" value="Unassembled WGS sequence"/>
</dbReference>
<organism evidence="5 6">
    <name type="scientific">Nitrospirillum amazonense</name>
    <dbReference type="NCBI Taxonomy" id="28077"/>
    <lineage>
        <taxon>Bacteria</taxon>
        <taxon>Pseudomonadati</taxon>
        <taxon>Pseudomonadota</taxon>
        <taxon>Alphaproteobacteria</taxon>
        <taxon>Rhodospirillales</taxon>
        <taxon>Azospirillaceae</taxon>
        <taxon>Nitrospirillum</taxon>
    </lineage>
</organism>
<gene>
    <name evidence="5" type="ORF">FBZ89_14010</name>
</gene>
<dbReference type="GO" id="GO:0005886">
    <property type="term" value="C:plasma membrane"/>
    <property type="evidence" value="ECO:0007669"/>
    <property type="project" value="TreeGrafter"/>
</dbReference>
<sequence length="578" mass="60911">MTYLHRAPRISWPLTSPLENGLDDILSALAAQGQLANGAVARAQAAGGRVDRRLVDLGLVSEEHMAGAYAQALGLVLWPADHLPEAPVMMETANLSFLKTKLMLPLTAGGTPGDGTPGDGTQAVFAVADPLDTQALTAAAFLAGRPVRPVVMTGTAIAAALDRLYEAAPAAANQDEMPDLLEGDAERLRDLASEGPVVRLVGNAIQAALAAGATDIHVEPMADRLVVRHRVDGILREAEVLPRRVAAGFITRVKVMAGLDIGERRLPQDGRIRQTLQGREIDFRVSTTPTVHGEDVVMRILDQQTAGGTLDSLGLPAWVADPLAAELERPHGIVLVTGPTGSGKTTTLYAGLRGMDAARRKILTVEDPVEYLLDGVNQTQVKPGIGLTFAHALRSFLRQDPDVILVGEMRDGETTKVAVQAALTGHLVLSTLHTNDAAGAVPRLVDMGVDPYLLASTLNGVLAQRLVRTLCPACRQPYALSADAAAALGLPARQVTVYRAVGCPACNGTGYRGRQAIAEWLPVNDPVRALVRRGASSAEIEAAAVATGGMAPLYQDGLQRVLDGVTTPEEILRVTKAD</sequence>
<accession>A0A560EK81</accession>
<dbReference type="PANTHER" id="PTHR30258">
    <property type="entry name" value="TYPE II SECRETION SYSTEM PROTEIN GSPE-RELATED"/>
    <property type="match status" value="1"/>
</dbReference>
<evidence type="ECO:0000313" key="6">
    <source>
        <dbReference type="Proteomes" id="UP000319859"/>
    </source>
</evidence>
<dbReference type="Gene3D" id="1.10.40.70">
    <property type="match status" value="1"/>
</dbReference>
<proteinExistence type="inferred from homology"/>
<reference evidence="5 6" key="1">
    <citation type="submission" date="2019-06" db="EMBL/GenBank/DDBJ databases">
        <title>Genomic Encyclopedia of Type Strains, Phase IV (KMG-V): Genome sequencing to study the core and pangenomes of soil and plant-associated prokaryotes.</title>
        <authorList>
            <person name="Whitman W."/>
        </authorList>
    </citation>
    <scope>NUCLEOTIDE SEQUENCE [LARGE SCALE GENOMIC DNA]</scope>
    <source>
        <strain evidence="5 6">BR 11880</strain>
    </source>
</reference>
<dbReference type="CDD" id="cd01129">
    <property type="entry name" value="PulE-GspE-like"/>
    <property type="match status" value="1"/>
</dbReference>
<dbReference type="Gene3D" id="3.30.300.160">
    <property type="entry name" value="Type II secretion system, protein E, N-terminal domain"/>
    <property type="match status" value="1"/>
</dbReference>
<evidence type="ECO:0000313" key="5">
    <source>
        <dbReference type="EMBL" id="TWB09665.1"/>
    </source>
</evidence>
<dbReference type="Gene3D" id="3.40.50.300">
    <property type="entry name" value="P-loop containing nucleotide triphosphate hydrolases"/>
    <property type="match status" value="1"/>
</dbReference>
<dbReference type="Pfam" id="PF05157">
    <property type="entry name" value="MshEN"/>
    <property type="match status" value="1"/>
</dbReference>
<dbReference type="InterPro" id="IPR037257">
    <property type="entry name" value="T2SS_E_N_sf"/>
</dbReference>
<comment type="caution">
    <text evidence="5">The sequence shown here is derived from an EMBL/GenBank/DDBJ whole genome shotgun (WGS) entry which is preliminary data.</text>
</comment>
<dbReference type="EMBL" id="VITN01000040">
    <property type="protein sequence ID" value="TWB09665.1"/>
    <property type="molecule type" value="Genomic_DNA"/>
</dbReference>
<keyword evidence="3" id="KW-0067">ATP-binding</keyword>
<evidence type="ECO:0000256" key="2">
    <source>
        <dbReference type="ARBA" id="ARBA00022741"/>
    </source>
</evidence>
<dbReference type="FunFam" id="3.40.50.300:FF:000398">
    <property type="entry name" value="Type IV pilus assembly ATPase PilB"/>
    <property type="match status" value="1"/>
</dbReference>
<dbReference type="PANTHER" id="PTHR30258:SF2">
    <property type="entry name" value="COMG OPERON PROTEIN 1"/>
    <property type="match status" value="1"/>
</dbReference>